<evidence type="ECO:0000313" key="5">
    <source>
        <dbReference type="EMBL" id="UPV73375.1"/>
    </source>
</evidence>
<reference evidence="5 6" key="1">
    <citation type="submission" date="2022-04" db="EMBL/GenBank/DDBJ databases">
        <title>Diverse halophilic archaea isolated from saline environments.</title>
        <authorList>
            <person name="Cui H.-L."/>
        </authorList>
    </citation>
    <scope>NUCLEOTIDE SEQUENCE [LARGE SCALE GENOMIC DNA]</scope>
    <source>
        <strain evidence="5 6">XZYJT49</strain>
    </source>
</reference>
<dbReference type="KEGG" id="halx:M0R89_12560"/>
<name>A0A8U0HQQ5_9EURY</name>
<proteinExistence type="predicted"/>
<dbReference type="Pfam" id="PF15915">
    <property type="entry name" value="BAT"/>
    <property type="match status" value="1"/>
</dbReference>
<dbReference type="PANTHER" id="PTHR34236:SF1">
    <property type="entry name" value="DIMETHYL SULFOXIDE REDUCTASE TRANSCRIPTIONAL ACTIVATOR"/>
    <property type="match status" value="1"/>
</dbReference>
<dbReference type="EMBL" id="CP096659">
    <property type="protein sequence ID" value="UPV73375.1"/>
    <property type="molecule type" value="Genomic_DNA"/>
</dbReference>
<sequence length="222" mass="24835">MATIAEFTIPANDFALGRVFERLPEAAIELERVVPTDDHILPYFWVRDGDADDVREILADEPSFLSVTLMDDLDDEGLFRAEWNPDVEGVLTAILESGLTLLSAFGVQGNWTFEFRAADTDQISTFQQYCTDHGINVTLTRLKSLAEMQVGDEYNLTTNQHEALLLAFEEGYYDDPRETDLETLASRVGISRPAFANRLRRGIRNVLGSTIAQHDSSDDAAE</sequence>
<dbReference type="Proteomes" id="UP000830729">
    <property type="component" value="Chromosome"/>
</dbReference>
<keyword evidence="1" id="KW-0805">Transcription regulation</keyword>
<feature type="domain" description="Bacterioopsin transcriptional activator GAF and HTH associated" evidence="4">
    <location>
        <begin position="6"/>
        <end position="141"/>
    </location>
</feature>
<keyword evidence="2" id="KW-0804">Transcription</keyword>
<evidence type="ECO:0000313" key="6">
    <source>
        <dbReference type="Proteomes" id="UP000830729"/>
    </source>
</evidence>
<dbReference type="RefSeq" id="WP_248649431.1">
    <property type="nucleotide sequence ID" value="NZ_CP096659.1"/>
</dbReference>
<dbReference type="Pfam" id="PF04967">
    <property type="entry name" value="HTH_10"/>
    <property type="match status" value="1"/>
</dbReference>
<evidence type="ECO:0000256" key="1">
    <source>
        <dbReference type="ARBA" id="ARBA00023015"/>
    </source>
</evidence>
<feature type="domain" description="HTH bat-type" evidence="3">
    <location>
        <begin position="156"/>
        <end position="207"/>
    </location>
</feature>
<dbReference type="GeneID" id="72186045"/>
<evidence type="ECO:0000259" key="4">
    <source>
        <dbReference type="Pfam" id="PF15915"/>
    </source>
</evidence>
<organism evidence="5 6">
    <name type="scientific">Halorussus limi</name>
    <dbReference type="NCBI Taxonomy" id="2938695"/>
    <lineage>
        <taxon>Archaea</taxon>
        <taxon>Methanobacteriati</taxon>
        <taxon>Methanobacteriota</taxon>
        <taxon>Stenosarchaea group</taxon>
        <taxon>Halobacteria</taxon>
        <taxon>Halobacteriales</taxon>
        <taxon>Haladaptataceae</taxon>
        <taxon>Halorussus</taxon>
    </lineage>
</organism>
<protein>
    <submittedName>
        <fullName evidence="5">Helix-turn-helix domain-containing protein</fullName>
    </submittedName>
</protein>
<keyword evidence="6" id="KW-1185">Reference proteome</keyword>
<dbReference type="AlphaFoldDB" id="A0A8U0HQQ5"/>
<accession>A0A8U0HQQ5</accession>
<dbReference type="PANTHER" id="PTHR34236">
    <property type="entry name" value="DIMETHYL SULFOXIDE REDUCTASE TRANSCRIPTIONAL ACTIVATOR"/>
    <property type="match status" value="1"/>
</dbReference>
<evidence type="ECO:0000256" key="2">
    <source>
        <dbReference type="ARBA" id="ARBA00023163"/>
    </source>
</evidence>
<dbReference type="InterPro" id="IPR031803">
    <property type="entry name" value="BAT_GAF/HTH-assoc"/>
</dbReference>
<evidence type="ECO:0000259" key="3">
    <source>
        <dbReference type="Pfam" id="PF04967"/>
    </source>
</evidence>
<dbReference type="InterPro" id="IPR007050">
    <property type="entry name" value="HTH_bacterioopsin"/>
</dbReference>
<gene>
    <name evidence="5" type="ORF">M0R89_12560</name>
</gene>